<protein>
    <submittedName>
        <fullName evidence="5">3-oxoacyl-ACP synthase III family protein</fullName>
    </submittedName>
</protein>
<dbReference type="Proteomes" id="UP001595912">
    <property type="component" value="Unassembled WGS sequence"/>
</dbReference>
<feature type="domain" description="Beta-ketoacyl-[acyl-carrier-protein] synthase III C-terminal" evidence="3">
    <location>
        <begin position="238"/>
        <end position="327"/>
    </location>
</feature>
<evidence type="ECO:0000313" key="6">
    <source>
        <dbReference type="Proteomes" id="UP001595912"/>
    </source>
</evidence>
<keyword evidence="6" id="KW-1185">Reference proteome</keyword>
<keyword evidence="1" id="KW-0808">Transferase</keyword>
<evidence type="ECO:0000256" key="1">
    <source>
        <dbReference type="ARBA" id="ARBA00022679"/>
    </source>
</evidence>
<evidence type="ECO:0000259" key="4">
    <source>
        <dbReference type="Pfam" id="PF08545"/>
    </source>
</evidence>
<proteinExistence type="predicted"/>
<organism evidence="5 6">
    <name type="scientific">Dactylosporangium cerinum</name>
    <dbReference type="NCBI Taxonomy" id="1434730"/>
    <lineage>
        <taxon>Bacteria</taxon>
        <taxon>Bacillati</taxon>
        <taxon>Actinomycetota</taxon>
        <taxon>Actinomycetes</taxon>
        <taxon>Micromonosporales</taxon>
        <taxon>Micromonosporaceae</taxon>
        <taxon>Dactylosporangium</taxon>
    </lineage>
</organism>
<reference evidence="6" key="1">
    <citation type="journal article" date="2019" name="Int. J. Syst. Evol. Microbiol.">
        <title>The Global Catalogue of Microorganisms (GCM) 10K type strain sequencing project: providing services to taxonomists for standard genome sequencing and annotation.</title>
        <authorList>
            <consortium name="The Broad Institute Genomics Platform"/>
            <consortium name="The Broad Institute Genome Sequencing Center for Infectious Disease"/>
            <person name="Wu L."/>
            <person name="Ma J."/>
        </authorList>
    </citation>
    <scope>NUCLEOTIDE SEQUENCE [LARGE SCALE GENOMIC DNA]</scope>
    <source>
        <strain evidence="6">CGMCC 4.7152</strain>
    </source>
</reference>
<evidence type="ECO:0000256" key="2">
    <source>
        <dbReference type="ARBA" id="ARBA00023315"/>
    </source>
</evidence>
<dbReference type="RefSeq" id="WP_380115961.1">
    <property type="nucleotide sequence ID" value="NZ_JBHSIU010000018.1"/>
</dbReference>
<dbReference type="CDD" id="cd00830">
    <property type="entry name" value="KAS_III"/>
    <property type="match status" value="1"/>
</dbReference>
<name>A0ABV9VW19_9ACTN</name>
<dbReference type="InterPro" id="IPR016039">
    <property type="entry name" value="Thiolase-like"/>
</dbReference>
<comment type="caution">
    <text evidence="5">The sequence shown here is derived from an EMBL/GenBank/DDBJ whole genome shotgun (WGS) entry which is preliminary data.</text>
</comment>
<evidence type="ECO:0000259" key="3">
    <source>
        <dbReference type="Pfam" id="PF08541"/>
    </source>
</evidence>
<dbReference type="InterPro" id="IPR013751">
    <property type="entry name" value="ACP_syn_III_N"/>
</dbReference>
<accession>A0ABV9VW19</accession>
<gene>
    <name evidence="5" type="ORF">ACFPIJ_16955</name>
</gene>
<dbReference type="Pfam" id="PF08541">
    <property type="entry name" value="ACP_syn_III_C"/>
    <property type="match status" value="1"/>
</dbReference>
<dbReference type="PANTHER" id="PTHR34069:SF2">
    <property type="entry name" value="BETA-KETOACYL-[ACYL-CARRIER-PROTEIN] SYNTHASE III"/>
    <property type="match status" value="1"/>
</dbReference>
<dbReference type="SUPFAM" id="SSF53901">
    <property type="entry name" value="Thiolase-like"/>
    <property type="match status" value="1"/>
</dbReference>
<dbReference type="PANTHER" id="PTHR34069">
    <property type="entry name" value="3-OXOACYL-[ACYL-CARRIER-PROTEIN] SYNTHASE 3"/>
    <property type="match status" value="1"/>
</dbReference>
<sequence>MPANGILGIGVHLPERTIDNTQISSWTGAPAHWVSERTGVVHRRYAGPGTTTSDLARAAIENLFGDDAEARQRIGLIVLATSTPDQPQPATAAILQHKLGMSTLPAFDVNAVCSGFVYALATAAALLDAHGGGESALVVGADMYSTIMDRTDKRTVSLFGDGAGAVLIGPVPDGYGLLASRLTTQGSYRELVEVVAGGTRERTTSAALAAGRDLFRMNGRGVRDFAMHAVPKVIDEALSAAGLTVGDIDRVVMHQGNARLVEALAQELGVGMDRVPLTAPQYGNTGAASIPITLHKANAERPFQRGERVLLAAVGGGMTAGASVLVWY</sequence>
<feature type="domain" description="Beta-ketoacyl-[acyl-carrier-protein] synthase III N-terminal" evidence="4">
    <location>
        <begin position="107"/>
        <end position="186"/>
    </location>
</feature>
<dbReference type="Gene3D" id="3.40.47.10">
    <property type="match status" value="1"/>
</dbReference>
<keyword evidence="2" id="KW-0012">Acyltransferase</keyword>
<dbReference type="EMBL" id="JBHSIU010000018">
    <property type="protein sequence ID" value="MFC4999515.1"/>
    <property type="molecule type" value="Genomic_DNA"/>
</dbReference>
<dbReference type="NCBIfam" id="NF006829">
    <property type="entry name" value="PRK09352.1"/>
    <property type="match status" value="1"/>
</dbReference>
<dbReference type="Pfam" id="PF08545">
    <property type="entry name" value="ACP_syn_III"/>
    <property type="match status" value="1"/>
</dbReference>
<dbReference type="InterPro" id="IPR013747">
    <property type="entry name" value="ACP_syn_III_C"/>
</dbReference>
<evidence type="ECO:0000313" key="5">
    <source>
        <dbReference type="EMBL" id="MFC4999515.1"/>
    </source>
</evidence>